<organism evidence="3 4">
    <name type="scientific">Ohessyouella blattaphilus</name>
    <dbReference type="NCBI Taxonomy" id="2949333"/>
    <lineage>
        <taxon>Bacteria</taxon>
        <taxon>Bacillati</taxon>
        <taxon>Bacillota</taxon>
        <taxon>Clostridia</taxon>
        <taxon>Lachnospirales</taxon>
        <taxon>Lachnospiraceae</taxon>
        <taxon>Ohessyouella</taxon>
    </lineage>
</organism>
<sequence length="145" mass="17080">MKVNVEIIGREREESATLAVHQVTEELESIINKLEKNNEEITGQLEGVTYRISLGEIYYIEGVEHRTFVYTKDKVYEIKEKLYQLEEKYHKVDFMRISKSVIVNIDKIVSIAAVINSRFELKLENSEKVLVSRSYIKELKRRLQI</sequence>
<dbReference type="PANTHER" id="PTHR37299">
    <property type="entry name" value="TRANSCRIPTIONAL REGULATOR-RELATED"/>
    <property type="match status" value="1"/>
</dbReference>
<gene>
    <name evidence="3" type="ORF">NK118_09220</name>
</gene>
<dbReference type="SMART" id="SM00850">
    <property type="entry name" value="LytTR"/>
    <property type="match status" value="1"/>
</dbReference>
<dbReference type="Gene3D" id="2.40.50.1020">
    <property type="entry name" value="LytTr DNA-binding domain"/>
    <property type="match status" value="1"/>
</dbReference>
<comment type="caution">
    <text evidence="3">The sequence shown here is derived from an EMBL/GenBank/DDBJ whole genome shotgun (WGS) entry which is preliminary data.</text>
</comment>
<dbReference type="Pfam" id="PF04397">
    <property type="entry name" value="LytTR"/>
    <property type="match status" value="1"/>
</dbReference>
<evidence type="ECO:0000259" key="2">
    <source>
        <dbReference type="PROSITE" id="PS50930"/>
    </source>
</evidence>
<keyword evidence="1" id="KW-0175">Coiled coil</keyword>
<name>A0ABT1EI96_9FIRM</name>
<dbReference type="PROSITE" id="PS50930">
    <property type="entry name" value="HTH_LYTTR"/>
    <property type="match status" value="1"/>
</dbReference>
<dbReference type="RefSeq" id="WP_262069309.1">
    <property type="nucleotide sequence ID" value="NZ_JAMXOC010000013.1"/>
</dbReference>
<dbReference type="InterPro" id="IPR046947">
    <property type="entry name" value="LytR-like"/>
</dbReference>
<reference evidence="3 4" key="1">
    <citation type="journal article" date="2022" name="Genome Biol. Evol.">
        <title>Host diet, physiology and behaviors set the stage for Lachnospiraceae cladogenesis.</title>
        <authorList>
            <person name="Vera-Ponce De Leon A."/>
            <person name="Schneider M."/>
            <person name="Jahnes B.C."/>
            <person name="Sadowski V."/>
            <person name="Camuy-Velez L.A."/>
            <person name="Duan J."/>
            <person name="Sabree Z.L."/>
        </authorList>
    </citation>
    <scope>NUCLEOTIDE SEQUENCE [LARGE SCALE GENOMIC DNA]</scope>
    <source>
        <strain evidence="3 4">PAL227</strain>
    </source>
</reference>
<dbReference type="GO" id="GO:0003677">
    <property type="term" value="F:DNA binding"/>
    <property type="evidence" value="ECO:0007669"/>
    <property type="project" value="UniProtKB-KW"/>
</dbReference>
<dbReference type="EMBL" id="JAMZFV010000013">
    <property type="protein sequence ID" value="MCP1110429.1"/>
    <property type="molecule type" value="Genomic_DNA"/>
</dbReference>
<evidence type="ECO:0000256" key="1">
    <source>
        <dbReference type="SAM" id="Coils"/>
    </source>
</evidence>
<proteinExistence type="predicted"/>
<keyword evidence="3" id="KW-0238">DNA-binding</keyword>
<keyword evidence="4" id="KW-1185">Reference proteome</keyword>
<feature type="coiled-coil region" evidence="1">
    <location>
        <begin position="20"/>
        <end position="51"/>
    </location>
</feature>
<protein>
    <submittedName>
        <fullName evidence="3">LytTR family transcriptional regulator DNA-binding domain-containing protein</fullName>
    </submittedName>
</protein>
<evidence type="ECO:0000313" key="3">
    <source>
        <dbReference type="EMBL" id="MCP1110429.1"/>
    </source>
</evidence>
<dbReference type="PANTHER" id="PTHR37299:SF4">
    <property type="entry name" value="TRANSCRIPTIONAL REGULATOR"/>
    <property type="match status" value="1"/>
</dbReference>
<dbReference type="Proteomes" id="UP001523565">
    <property type="component" value="Unassembled WGS sequence"/>
</dbReference>
<feature type="domain" description="HTH LytTR-type" evidence="2">
    <location>
        <begin position="41"/>
        <end position="145"/>
    </location>
</feature>
<accession>A0ABT1EI96</accession>
<evidence type="ECO:0000313" key="4">
    <source>
        <dbReference type="Proteomes" id="UP001523565"/>
    </source>
</evidence>
<dbReference type="InterPro" id="IPR007492">
    <property type="entry name" value="LytTR_DNA-bd_dom"/>
</dbReference>